<keyword evidence="2" id="KW-1185">Reference proteome</keyword>
<evidence type="ECO:0000313" key="2">
    <source>
        <dbReference type="Proteomes" id="UP000606115"/>
    </source>
</evidence>
<dbReference type="RefSeq" id="WP_188687363.1">
    <property type="nucleotide sequence ID" value="NZ_BMKX01000013.1"/>
</dbReference>
<gene>
    <name evidence="1" type="ORF">GCM10007173_35290</name>
</gene>
<dbReference type="EMBL" id="BMKX01000013">
    <property type="protein sequence ID" value="GGJ73196.1"/>
    <property type="molecule type" value="Genomic_DNA"/>
</dbReference>
<comment type="caution">
    <text evidence="1">The sequence shown here is derived from an EMBL/GenBank/DDBJ whole genome shotgun (WGS) entry which is preliminary data.</text>
</comment>
<protein>
    <submittedName>
        <fullName evidence="1">Uncharacterized protein</fullName>
    </submittedName>
</protein>
<sequence>MNYTQAVGKKRLPRKIMAFCLAITLSLVFLGLSPYKADAAWIGNITNVTSVSWVPHKKQIKIQYNNAREVPKQVGLHADVGFAISSRGPSLGSKSLDRGKGSHVEYMSVKPWTAVASVKISIPRLSSVSYNVLMAPAAHTTKKTVSAAEAVGTAVVMHVPGIILTFAPQSRWIKAVGATVLGWSVFKDVKSSLTGTSSKKCPKLAKGQVITTKSWFTQSGNKVRHHTTTKVWTNTSNYNKGNTPACTVSSSYVYA</sequence>
<proteinExistence type="predicted"/>
<name>A0ABQ2DTV9_9MICC</name>
<organism evidence="1 2">
    <name type="scientific">Glutamicibacter ardleyensis</name>
    <dbReference type="NCBI Taxonomy" id="225894"/>
    <lineage>
        <taxon>Bacteria</taxon>
        <taxon>Bacillati</taxon>
        <taxon>Actinomycetota</taxon>
        <taxon>Actinomycetes</taxon>
        <taxon>Micrococcales</taxon>
        <taxon>Micrococcaceae</taxon>
        <taxon>Glutamicibacter</taxon>
    </lineage>
</organism>
<dbReference type="Proteomes" id="UP000606115">
    <property type="component" value="Unassembled WGS sequence"/>
</dbReference>
<dbReference type="GeneID" id="303305863"/>
<reference evidence="2" key="1">
    <citation type="journal article" date="2019" name="Int. J. Syst. Evol. Microbiol.">
        <title>The Global Catalogue of Microorganisms (GCM) 10K type strain sequencing project: providing services to taxonomists for standard genome sequencing and annotation.</title>
        <authorList>
            <consortium name="The Broad Institute Genomics Platform"/>
            <consortium name="The Broad Institute Genome Sequencing Center for Infectious Disease"/>
            <person name="Wu L."/>
            <person name="Ma J."/>
        </authorList>
    </citation>
    <scope>NUCLEOTIDE SEQUENCE [LARGE SCALE GENOMIC DNA]</scope>
    <source>
        <strain evidence="2">CGMCC 1.3685</strain>
    </source>
</reference>
<evidence type="ECO:0000313" key="1">
    <source>
        <dbReference type="EMBL" id="GGJ73196.1"/>
    </source>
</evidence>
<accession>A0ABQ2DTV9</accession>